<dbReference type="PANTHER" id="PTHR34404">
    <property type="entry name" value="REGULATORY PROTEIN, FMDB FAMILY"/>
    <property type="match status" value="1"/>
</dbReference>
<dbReference type="Proteomes" id="UP000738126">
    <property type="component" value="Unassembled WGS sequence"/>
</dbReference>
<dbReference type="Pfam" id="PF09723">
    <property type="entry name" value="Zn_ribbon_8"/>
    <property type="match status" value="1"/>
</dbReference>
<feature type="non-terminal residue" evidence="3">
    <location>
        <position position="80"/>
    </location>
</feature>
<dbReference type="NCBIfam" id="TIGR02605">
    <property type="entry name" value="CxxC_CxxC_SSSS"/>
    <property type="match status" value="1"/>
</dbReference>
<sequence length="80" mass="8381">MPIYEYQCRSCGHREEAIQAIADEPLTDCPACGAAALKRVPSAVAFRLKGGGWYETDFKSGNRRNVAEGGGESSASASGG</sequence>
<gene>
    <name evidence="3" type="ORF">CKO13_10290</name>
</gene>
<feature type="domain" description="Putative regulatory protein FmdB zinc ribbon" evidence="2">
    <location>
        <begin position="1"/>
        <end position="42"/>
    </location>
</feature>
<protein>
    <submittedName>
        <fullName evidence="3">FmdB family transcriptional regulator</fullName>
    </submittedName>
</protein>
<dbReference type="InterPro" id="IPR013429">
    <property type="entry name" value="Regulatory_FmdB_Zinc_ribbon"/>
</dbReference>
<organism evidence="3 4">
    <name type="scientific">Halorhodospira neutriphila</name>
    <dbReference type="NCBI Taxonomy" id="168379"/>
    <lineage>
        <taxon>Bacteria</taxon>
        <taxon>Pseudomonadati</taxon>
        <taxon>Pseudomonadota</taxon>
        <taxon>Gammaproteobacteria</taxon>
        <taxon>Chromatiales</taxon>
        <taxon>Ectothiorhodospiraceae</taxon>
        <taxon>Halorhodospira</taxon>
    </lineage>
</organism>
<proteinExistence type="predicted"/>
<feature type="region of interest" description="Disordered" evidence="1">
    <location>
        <begin position="61"/>
        <end position="80"/>
    </location>
</feature>
<evidence type="ECO:0000259" key="2">
    <source>
        <dbReference type="SMART" id="SM00834"/>
    </source>
</evidence>
<reference evidence="3 4" key="1">
    <citation type="journal article" date="2020" name="Microorganisms">
        <title>Osmotic Adaptation and Compatible Solute Biosynthesis of Phototrophic Bacteria as Revealed from Genome Analyses.</title>
        <authorList>
            <person name="Imhoff J.F."/>
            <person name="Rahn T."/>
            <person name="Kunzel S."/>
            <person name="Keller A."/>
            <person name="Neulinger S.C."/>
        </authorList>
    </citation>
    <scope>NUCLEOTIDE SEQUENCE [LARGE SCALE GENOMIC DNA]</scope>
    <source>
        <strain evidence="3 4">DSM 15116</strain>
    </source>
</reference>
<dbReference type="EMBL" id="NRSH01000143">
    <property type="protein sequence ID" value="MBK1727400.1"/>
    <property type="molecule type" value="Genomic_DNA"/>
</dbReference>
<evidence type="ECO:0000313" key="3">
    <source>
        <dbReference type="EMBL" id="MBK1727400.1"/>
    </source>
</evidence>
<accession>A0ABS1E7B0</accession>
<dbReference type="PANTHER" id="PTHR34404:SF2">
    <property type="entry name" value="CONSERVED SERINE RICH PROTEIN"/>
    <property type="match status" value="1"/>
</dbReference>
<feature type="compositionally biased region" description="Gly residues" evidence="1">
    <location>
        <begin position="68"/>
        <end position="80"/>
    </location>
</feature>
<dbReference type="SMART" id="SM00834">
    <property type="entry name" value="CxxC_CXXC_SSSS"/>
    <property type="match status" value="1"/>
</dbReference>
<evidence type="ECO:0000313" key="4">
    <source>
        <dbReference type="Proteomes" id="UP000738126"/>
    </source>
</evidence>
<keyword evidence="4" id="KW-1185">Reference proteome</keyword>
<evidence type="ECO:0000256" key="1">
    <source>
        <dbReference type="SAM" id="MobiDB-lite"/>
    </source>
</evidence>
<dbReference type="RefSeq" id="WP_200260596.1">
    <property type="nucleotide sequence ID" value="NZ_NRSH01000143.1"/>
</dbReference>
<name>A0ABS1E7B0_9GAMM</name>
<comment type="caution">
    <text evidence="3">The sequence shown here is derived from an EMBL/GenBank/DDBJ whole genome shotgun (WGS) entry which is preliminary data.</text>
</comment>